<feature type="compositionally biased region" description="Basic residues" evidence="1">
    <location>
        <begin position="1"/>
        <end position="11"/>
    </location>
</feature>
<gene>
    <name evidence="3" type="ORF">A9Z42_0079790</name>
</gene>
<dbReference type="InterPro" id="IPR021369">
    <property type="entry name" value="DUF2985"/>
</dbReference>
<dbReference type="Pfam" id="PF11204">
    <property type="entry name" value="DUF2985"/>
    <property type="match status" value="1"/>
</dbReference>
<keyword evidence="4" id="KW-1185">Reference proteome</keyword>
<sequence>MDSNRRSRSSRGRSASSPRRVEDEEVDPHTVVSAPPPAAAAAAAAASRPSTAPTSSPTSTANNNSNSLQPPPPRYSFARRLGSLSRQSLNPATPDAVEDSETEYFPTLDVTSSAISRGSSIRGHAPSTVGSDAGRPTYERTRQPSIRIRRSSSGSQAPPIDYASESSDTDTGTRYGIRPRSISQPSPTAQSNADGNVARHSRRVPQLALPRLTEEGSRPTMAELGVPMSPARSLPDQRGDEDEQRRRLSAGSEPGRRLTRKRKLSKLLWPGSLSRGSPAPASDTETGGESAHGHAQGQAQGRPQPQSDEYGEGLVDWLDIIDPEVQTLSTLTNVQNSLFVPDLGPWINRRPTYVLSQREAGPHGRLGRAAEREEERLPEIPDEEARVETGVEPTAEAETAAPTTLRRSDTITSRLTDSHYAALPHGFSLEGWTEEEKLELDDRVRHMLHSRRSRFKRTMKGFGQYVRRPLGFFVTLYATLITLFGLAWVLFLIGWIYVGDKQVYTIHIIDSVLVALFAIMGDGLAPFRAVDTYHMAFVVHYSRKIAKAKKQKQKLKDKEAAVIEGEGVGGDSVELTHCASGDPLRDNAAQVGAGLGSNPQSAGVSVERIASTSSNLPSGMPQPQPQPQPMPVPVPAPAPELEQAMVDHNADVEAAKLDIEYDQDSPLTFKQWKRMRHHQKKLAKSHSFYKPDETFTHHAFPLSYLIAIVILLDCHSCLQISLGATTWGIDYHHRPFAITTVILCVSITCNITAGLVIMVGDRKTRKKDVWKLLTRQELTGDAIKHLETKRAKEQSRSHDSSQNSIQDEIQNDAVIIKEDN</sequence>
<accession>A0A2H2ZHW1</accession>
<feature type="transmembrane region" description="Helical" evidence="2">
    <location>
        <begin position="702"/>
        <end position="724"/>
    </location>
</feature>
<evidence type="ECO:0000256" key="2">
    <source>
        <dbReference type="SAM" id="Phobius"/>
    </source>
</evidence>
<reference evidence="3 4" key="1">
    <citation type="journal article" date="2015" name="Genome Announc.">
        <title>Genome sequence and annotation of Trichoderma parareesei, the ancestor of the cellulase producer Trichoderma reesei.</title>
        <authorList>
            <person name="Yang D."/>
            <person name="Pomraning K."/>
            <person name="Kopchinskiy A."/>
            <person name="Karimi Aghcheh R."/>
            <person name="Atanasova L."/>
            <person name="Chenthamara K."/>
            <person name="Baker S.E."/>
            <person name="Zhang R."/>
            <person name="Shen Q."/>
            <person name="Freitag M."/>
            <person name="Kubicek C.P."/>
            <person name="Druzhinina I.S."/>
        </authorList>
    </citation>
    <scope>NUCLEOTIDE SEQUENCE [LARGE SCALE GENOMIC DNA]</scope>
    <source>
        <strain evidence="3 4">CBS 125925</strain>
    </source>
</reference>
<feature type="transmembrane region" description="Helical" evidence="2">
    <location>
        <begin position="470"/>
        <end position="498"/>
    </location>
</feature>
<feature type="compositionally biased region" description="Basic and acidic residues" evidence="1">
    <location>
        <begin position="235"/>
        <end position="246"/>
    </location>
</feature>
<feature type="compositionally biased region" description="Low complexity" evidence="1">
    <location>
        <begin position="287"/>
        <end position="307"/>
    </location>
</feature>
<evidence type="ECO:0000256" key="1">
    <source>
        <dbReference type="SAM" id="MobiDB-lite"/>
    </source>
</evidence>
<keyword evidence="2" id="KW-1133">Transmembrane helix</keyword>
<keyword evidence="2" id="KW-0472">Membrane</keyword>
<keyword evidence="2" id="KW-0812">Transmembrane</keyword>
<feature type="compositionally biased region" description="Low complexity" evidence="1">
    <location>
        <begin position="112"/>
        <end position="123"/>
    </location>
</feature>
<feature type="region of interest" description="Disordered" evidence="1">
    <location>
        <begin position="611"/>
        <end position="630"/>
    </location>
</feature>
<feature type="region of interest" description="Disordered" evidence="1">
    <location>
        <begin position="385"/>
        <end position="405"/>
    </location>
</feature>
<dbReference type="Proteomes" id="UP000219286">
    <property type="component" value="Unassembled WGS sequence"/>
</dbReference>
<dbReference type="AlphaFoldDB" id="A0A2H2ZHW1"/>
<feature type="compositionally biased region" description="Polar residues" evidence="1">
    <location>
        <begin position="181"/>
        <end position="194"/>
    </location>
</feature>
<feature type="compositionally biased region" description="Low complexity" evidence="1">
    <location>
        <begin position="39"/>
        <end position="68"/>
    </location>
</feature>
<proteinExistence type="predicted"/>
<dbReference type="PANTHER" id="PTHR35872">
    <property type="entry name" value="INTEGRAL MEMBRANE PROTEIN (AFU_ORTHOLOGUE AFUA_5G07110)"/>
    <property type="match status" value="1"/>
</dbReference>
<feature type="transmembrane region" description="Helical" evidence="2">
    <location>
        <begin position="504"/>
        <end position="525"/>
    </location>
</feature>
<dbReference type="OrthoDB" id="3365211at2759"/>
<protein>
    <recommendedName>
        <fullName evidence="5">Integral membrane protein</fullName>
    </recommendedName>
</protein>
<feature type="compositionally biased region" description="Low complexity" evidence="1">
    <location>
        <begin position="390"/>
        <end position="404"/>
    </location>
</feature>
<comment type="caution">
    <text evidence="3">The sequence shown here is derived from an EMBL/GenBank/DDBJ whole genome shotgun (WGS) entry which is preliminary data.</text>
</comment>
<evidence type="ECO:0008006" key="5">
    <source>
        <dbReference type="Google" id="ProtNLM"/>
    </source>
</evidence>
<evidence type="ECO:0000313" key="4">
    <source>
        <dbReference type="Proteomes" id="UP000219286"/>
    </source>
</evidence>
<feature type="transmembrane region" description="Helical" evidence="2">
    <location>
        <begin position="736"/>
        <end position="759"/>
    </location>
</feature>
<organism evidence="3 4">
    <name type="scientific">Trichoderma parareesei</name>
    <name type="common">Filamentous fungus</name>
    <dbReference type="NCBI Taxonomy" id="858221"/>
    <lineage>
        <taxon>Eukaryota</taxon>
        <taxon>Fungi</taxon>
        <taxon>Dikarya</taxon>
        <taxon>Ascomycota</taxon>
        <taxon>Pezizomycotina</taxon>
        <taxon>Sordariomycetes</taxon>
        <taxon>Hypocreomycetidae</taxon>
        <taxon>Hypocreales</taxon>
        <taxon>Hypocreaceae</taxon>
        <taxon>Trichoderma</taxon>
    </lineage>
</organism>
<feature type="compositionally biased region" description="Pro residues" evidence="1">
    <location>
        <begin position="620"/>
        <end position="630"/>
    </location>
</feature>
<dbReference type="PANTHER" id="PTHR35872:SF2">
    <property type="entry name" value="INTEGRAL MEMBRANE PROTEIN (AFU_ORTHOLOGUE AFUA_5G07110)"/>
    <property type="match status" value="1"/>
</dbReference>
<feature type="region of interest" description="Disordered" evidence="1">
    <location>
        <begin position="1"/>
        <end position="310"/>
    </location>
</feature>
<dbReference type="EMBL" id="LFMI01000072">
    <property type="protein sequence ID" value="OTA00365.1"/>
    <property type="molecule type" value="Genomic_DNA"/>
</dbReference>
<evidence type="ECO:0000313" key="3">
    <source>
        <dbReference type="EMBL" id="OTA00365.1"/>
    </source>
</evidence>
<feature type="compositionally biased region" description="Low complexity" evidence="1">
    <location>
        <begin position="143"/>
        <end position="156"/>
    </location>
</feature>
<name>A0A2H2ZHW1_TRIPA</name>